<evidence type="ECO:0000313" key="1">
    <source>
        <dbReference type="EMBL" id="BDI05941.1"/>
    </source>
</evidence>
<reference evidence="1" key="1">
    <citation type="submission" date="2022-04" db="EMBL/GenBank/DDBJ databases">
        <title>Whole genome sequence of Sphaerotilus sp. FB-5.</title>
        <authorList>
            <person name="Takeda M."/>
            <person name="Narihara S."/>
            <person name="Akimoto M."/>
            <person name="Akimoto R."/>
            <person name="Nishiyashiki S."/>
            <person name="Murakami T."/>
        </authorList>
    </citation>
    <scope>NUCLEOTIDE SEQUENCE</scope>
    <source>
        <strain evidence="1">FB-5</strain>
    </source>
</reference>
<dbReference type="EMBL" id="AP025730">
    <property type="protein sequence ID" value="BDI05941.1"/>
    <property type="molecule type" value="Genomic_DNA"/>
</dbReference>
<gene>
    <name evidence="1" type="ORF">CATMQ487_29110</name>
</gene>
<name>A0ABM7YN92_9BURK</name>
<evidence type="ECO:0000313" key="2">
    <source>
        <dbReference type="Proteomes" id="UP001057498"/>
    </source>
</evidence>
<proteinExistence type="predicted"/>
<accession>A0ABM7YN92</accession>
<keyword evidence="2" id="KW-1185">Reference proteome</keyword>
<organism evidence="1 2">
    <name type="scientific">Sphaerotilus microaerophilus</name>
    <dbReference type="NCBI Taxonomy" id="2914710"/>
    <lineage>
        <taxon>Bacteria</taxon>
        <taxon>Pseudomonadati</taxon>
        <taxon>Pseudomonadota</taxon>
        <taxon>Betaproteobacteria</taxon>
        <taxon>Burkholderiales</taxon>
        <taxon>Sphaerotilaceae</taxon>
        <taxon>Sphaerotilus</taxon>
    </lineage>
</organism>
<protein>
    <submittedName>
        <fullName evidence="1">Uncharacterized protein</fullName>
    </submittedName>
</protein>
<dbReference type="Proteomes" id="UP001057498">
    <property type="component" value="Chromosome"/>
</dbReference>
<sequence length="235" mass="25647">MLYPRVEAWLPMARITRAARGEPPPVSTVPADAKGSDDWVALRIDWPDPAALAACNVDDYQPVQAASAPAGLASGNPAVQPEVTQGTMILQFEGSGVTMDGKPVSSDERAFARTEVAGLDDVPNERSSVMQDRRGAEASHGFHGTHAPPLAGERLTPDGDRWLKTLPVTVRPVITARRHPHIVNKLARVWDRPAALAAYMDELLISSRPGRRGFAMEVLEELVDLQRALQERRRI</sequence>